<accession>A0A4R4XYT4</accession>
<evidence type="ECO:0000313" key="4">
    <source>
        <dbReference type="Proteomes" id="UP000294947"/>
    </source>
</evidence>
<protein>
    <submittedName>
        <fullName evidence="3">Amidohydrolase</fullName>
    </submittedName>
</protein>
<dbReference type="OrthoDB" id="3173428at2"/>
<name>A0A4R4XYT4_9PSEU</name>
<reference evidence="3 4" key="1">
    <citation type="submission" date="2019-03" db="EMBL/GenBank/DDBJ databases">
        <title>Draft genome sequences of novel Actinobacteria.</title>
        <authorList>
            <person name="Sahin N."/>
            <person name="Ay H."/>
            <person name="Saygin H."/>
        </authorList>
    </citation>
    <scope>NUCLEOTIDE SEQUENCE [LARGE SCALE GENOMIC DNA]</scope>
    <source>
        <strain evidence="3 4">7K502</strain>
    </source>
</reference>
<dbReference type="CDD" id="cd01300">
    <property type="entry name" value="YtcJ_like"/>
    <property type="match status" value="1"/>
</dbReference>
<dbReference type="EMBL" id="SMKW01000105">
    <property type="protein sequence ID" value="TDD36773.1"/>
    <property type="molecule type" value="Genomic_DNA"/>
</dbReference>
<comment type="caution">
    <text evidence="3">The sequence shown here is derived from an EMBL/GenBank/DDBJ whole genome shotgun (WGS) entry which is preliminary data.</text>
</comment>
<evidence type="ECO:0000256" key="1">
    <source>
        <dbReference type="SAM" id="MobiDB-lite"/>
    </source>
</evidence>
<dbReference type="InterPro" id="IPR033932">
    <property type="entry name" value="YtcJ-like"/>
</dbReference>
<dbReference type="InterPro" id="IPR013108">
    <property type="entry name" value="Amidohydro_3"/>
</dbReference>
<feature type="domain" description="Amidohydrolase 3" evidence="2">
    <location>
        <begin position="54"/>
        <end position="558"/>
    </location>
</feature>
<dbReference type="Gene3D" id="2.30.40.10">
    <property type="entry name" value="Urease, subunit C, domain 1"/>
    <property type="match status" value="1"/>
</dbReference>
<dbReference type="Gene3D" id="3.20.20.140">
    <property type="entry name" value="Metal-dependent hydrolases"/>
    <property type="match status" value="1"/>
</dbReference>
<dbReference type="PANTHER" id="PTHR22642">
    <property type="entry name" value="IMIDAZOLONEPROPIONASE"/>
    <property type="match status" value="1"/>
</dbReference>
<dbReference type="SUPFAM" id="SSF51556">
    <property type="entry name" value="Metallo-dependent hydrolases"/>
    <property type="match status" value="1"/>
</dbReference>
<keyword evidence="4" id="KW-1185">Reference proteome</keyword>
<dbReference type="Proteomes" id="UP000294947">
    <property type="component" value="Unassembled WGS sequence"/>
</dbReference>
<dbReference type="InterPro" id="IPR032466">
    <property type="entry name" value="Metal_Hydrolase"/>
</dbReference>
<keyword evidence="3" id="KW-0378">Hydrolase</keyword>
<dbReference type="InterPro" id="IPR011059">
    <property type="entry name" value="Metal-dep_hydrolase_composite"/>
</dbReference>
<feature type="region of interest" description="Disordered" evidence="1">
    <location>
        <begin position="165"/>
        <end position="188"/>
    </location>
</feature>
<organism evidence="3 4">
    <name type="scientific">Saccharopolyspora elongata</name>
    <dbReference type="NCBI Taxonomy" id="2530387"/>
    <lineage>
        <taxon>Bacteria</taxon>
        <taxon>Bacillati</taxon>
        <taxon>Actinomycetota</taxon>
        <taxon>Actinomycetes</taxon>
        <taxon>Pseudonocardiales</taxon>
        <taxon>Pseudonocardiaceae</taxon>
        <taxon>Saccharopolyspora</taxon>
    </lineage>
</organism>
<gene>
    <name evidence="3" type="ORF">E1288_41495</name>
</gene>
<dbReference type="GO" id="GO:0016810">
    <property type="term" value="F:hydrolase activity, acting on carbon-nitrogen (but not peptide) bonds"/>
    <property type="evidence" value="ECO:0007669"/>
    <property type="project" value="InterPro"/>
</dbReference>
<evidence type="ECO:0000313" key="3">
    <source>
        <dbReference type="EMBL" id="TDD36773.1"/>
    </source>
</evidence>
<dbReference type="SUPFAM" id="SSF51338">
    <property type="entry name" value="Composite domain of metallo-dependent hydrolases"/>
    <property type="match status" value="1"/>
</dbReference>
<sequence length="562" mass="60433">MTTATDRHADLVLTGARVRLGSGRWAGAVAVRDGIIAAIGEESDVLDLAGRRTRVVSARGGLVVPGFQDSHVHAPFAGRDRRRLWLHDLAGRHAYLDAIAEYARTHPDEPWILGGGWSMEHFPGGTPRKEDLDAIVPDRPVFLFNRDAHGAWVNSRALQAAGIDRDTADPTDGRIERDPATGEPTGTLHEGAAYRVNEELVPPPTRAEWEAAILDAQAYLHSLGITGWQDAWVSPATQEAYQALAADGRLTARVVGALWWDRHRGLEQIPELLTRRELGLKAGASPIGGPGSGFHPRTVKIMTDGVLENHTGALLEPYCDGCGGHTDNRGIDFIDAELLAAAITELDAAGFQVHMHAIGDRAVRNALDAVEAARTNNGPSDCRHHVAHLQVVQPRDVRRFAELDVVANCQTHWAQNEPQMDELTLPVLGPERAAMQYPFADLLASGARLAMGSDWSVTTANPLEQMEVAVTRIDPENRGNAPFLPSQRLTLDDALDSFTAGSAFVNHDAHGGAVEVGRRADLALLDTDICAPGFVTADKAPLADARVLLTVAGGAVVHDILS</sequence>
<dbReference type="PANTHER" id="PTHR22642:SF2">
    <property type="entry name" value="PROTEIN LONG AFTER FAR-RED 3"/>
    <property type="match status" value="1"/>
</dbReference>
<proteinExistence type="predicted"/>
<dbReference type="RefSeq" id="WP_132494152.1">
    <property type="nucleotide sequence ID" value="NZ_SMKW01000105.1"/>
</dbReference>
<evidence type="ECO:0000259" key="2">
    <source>
        <dbReference type="Pfam" id="PF07969"/>
    </source>
</evidence>
<dbReference type="Gene3D" id="3.10.310.70">
    <property type="match status" value="1"/>
</dbReference>
<feature type="compositionally biased region" description="Basic and acidic residues" evidence="1">
    <location>
        <begin position="165"/>
        <end position="180"/>
    </location>
</feature>
<dbReference type="Pfam" id="PF07969">
    <property type="entry name" value="Amidohydro_3"/>
    <property type="match status" value="1"/>
</dbReference>
<dbReference type="AlphaFoldDB" id="A0A4R4XYT4"/>